<dbReference type="Gene3D" id="1.10.150.770">
    <property type="match status" value="1"/>
</dbReference>
<evidence type="ECO:0000313" key="7">
    <source>
        <dbReference type="Proteomes" id="UP001060414"/>
    </source>
</evidence>
<dbReference type="InterPro" id="IPR005543">
    <property type="entry name" value="PASTA_dom"/>
</dbReference>
<keyword evidence="7" id="KW-1185">Reference proteome</keyword>
<proteinExistence type="predicted"/>
<keyword evidence="4" id="KW-0812">Transmembrane</keyword>
<dbReference type="Proteomes" id="UP001060414">
    <property type="component" value="Chromosome"/>
</dbReference>
<dbReference type="PANTHER" id="PTHR30627:SF1">
    <property type="entry name" value="PEPTIDOGLYCAN D,D-TRANSPEPTIDASE FTSI"/>
    <property type="match status" value="1"/>
</dbReference>
<dbReference type="InterPro" id="IPR001460">
    <property type="entry name" value="PCN-bd_Tpept"/>
</dbReference>
<keyword evidence="3 4" id="KW-0472">Membrane</keyword>
<keyword evidence="2" id="KW-0378">Hydrolase</keyword>
<feature type="transmembrane region" description="Helical" evidence="4">
    <location>
        <begin position="20"/>
        <end position="40"/>
    </location>
</feature>
<evidence type="ECO:0000259" key="5">
    <source>
        <dbReference type="PROSITE" id="PS51178"/>
    </source>
</evidence>
<dbReference type="Pfam" id="PF03717">
    <property type="entry name" value="PBP_dimer"/>
    <property type="match status" value="1"/>
</dbReference>
<reference evidence="6" key="1">
    <citation type="journal article" date="2022" name="Environ. Microbiol.">
        <title>Geoalkalibacter halelectricus SAP #1 sp. nov. possessing extracellular electron transfer and mineral#reducing capabilities from a haloalkaline environment.</title>
        <authorList>
            <person name="Yadav S."/>
            <person name="Singh R."/>
            <person name="Sundharam S.S."/>
            <person name="Chaudhary S."/>
            <person name="Krishnamurthi S."/>
            <person name="Patil S.A."/>
        </authorList>
    </citation>
    <scope>NUCLEOTIDE SEQUENCE</scope>
    <source>
        <strain evidence="6">SAP-1</strain>
    </source>
</reference>
<protein>
    <submittedName>
        <fullName evidence="6">Transpeptidase family protein</fullName>
    </submittedName>
</protein>
<dbReference type="PROSITE" id="PS51178">
    <property type="entry name" value="PASTA"/>
    <property type="match status" value="1"/>
</dbReference>
<dbReference type="SUPFAM" id="SSF54184">
    <property type="entry name" value="Penicillin-binding protein 2x (pbp-2x), c-terminal domain"/>
    <property type="match status" value="1"/>
</dbReference>
<keyword evidence="4" id="KW-1133">Transmembrane helix</keyword>
<dbReference type="CDD" id="cd06575">
    <property type="entry name" value="PASTA_Pbp2x-like_2"/>
    <property type="match status" value="1"/>
</dbReference>
<organism evidence="6 7">
    <name type="scientific">Geoalkalibacter halelectricus</name>
    <dbReference type="NCBI Taxonomy" id="2847045"/>
    <lineage>
        <taxon>Bacteria</taxon>
        <taxon>Pseudomonadati</taxon>
        <taxon>Thermodesulfobacteriota</taxon>
        <taxon>Desulfuromonadia</taxon>
        <taxon>Desulfuromonadales</taxon>
        <taxon>Geoalkalibacteraceae</taxon>
        <taxon>Geoalkalibacter</taxon>
    </lineage>
</organism>
<evidence type="ECO:0000256" key="2">
    <source>
        <dbReference type="ARBA" id="ARBA00022645"/>
    </source>
</evidence>
<evidence type="ECO:0000256" key="4">
    <source>
        <dbReference type="SAM" id="Phobius"/>
    </source>
</evidence>
<dbReference type="EMBL" id="CP092109">
    <property type="protein sequence ID" value="UWZ79870.1"/>
    <property type="molecule type" value="Genomic_DNA"/>
</dbReference>
<dbReference type="InterPro" id="IPR050515">
    <property type="entry name" value="Beta-lactam/transpept"/>
</dbReference>
<dbReference type="Pfam" id="PF00905">
    <property type="entry name" value="Transpeptidase"/>
    <property type="match status" value="1"/>
</dbReference>
<dbReference type="Gene3D" id="3.30.450.330">
    <property type="match status" value="1"/>
</dbReference>
<evidence type="ECO:0000313" key="6">
    <source>
        <dbReference type="EMBL" id="UWZ79870.1"/>
    </source>
</evidence>
<dbReference type="RefSeq" id="WP_260748222.1">
    <property type="nucleotide sequence ID" value="NZ_CP092109.1"/>
</dbReference>
<dbReference type="InterPro" id="IPR036138">
    <property type="entry name" value="PBP_dimer_sf"/>
</dbReference>
<dbReference type="PANTHER" id="PTHR30627">
    <property type="entry name" value="PEPTIDOGLYCAN D,D-TRANSPEPTIDASE"/>
    <property type="match status" value="1"/>
</dbReference>
<dbReference type="Gene3D" id="3.90.1310.10">
    <property type="entry name" value="Penicillin-binding protein 2a (Domain 2)"/>
    <property type="match status" value="1"/>
</dbReference>
<feature type="domain" description="PASTA" evidence="5">
    <location>
        <begin position="600"/>
        <end position="659"/>
    </location>
</feature>
<dbReference type="SMART" id="SM00740">
    <property type="entry name" value="PASTA"/>
    <property type="match status" value="1"/>
</dbReference>
<name>A0ABY5ZPQ8_9BACT</name>
<evidence type="ECO:0000256" key="3">
    <source>
        <dbReference type="ARBA" id="ARBA00023136"/>
    </source>
</evidence>
<sequence>MAARPTKHPDKAERWFRIRLRLVGAVFVAAFFLVAGRAYYLQVVTGEMWQKRAEQQFQRAIPLAPQRGNIYDRSGAEMAVSLENDSIYAEPPRLGDADAAARQLAQALNLPLAEVRDKLNSRRGFVWIKRRVTPAESERVRALRLAGIDFIKEHKRYYPNSEIGAQVVGFTGLDPQGLEGLELAYDSDLLGGGGYLLMEQDALGRRMTAGNNIVREAAQSHSLHLTIDRNLQYVVERELAAQVRAMRARAGTVVLMEPATGRILAMASQPDFNPNVFWRHKPEQWRNRAISDTFEPGSTFKIFLMAAALEQGVIRANQTFFCENGRYRIGGRTIHDHRPYQNLTAAEILKVSSNIGTAKIAKILERERFHHYIERFGFGHRTGIDLRGEVTGLVRGPGQWFEIDLAAISFGQGISVTALQLASATSAIANGGRLMRPYLVERIVDGQGQVVREQTPTVMHRVVSREVAAQVRDMMVAATEQGGTGTLAAIPGFRVAGKTGTAQKVDPVTGGYSADKRVSSFVGFVPAEDPQLVMVVVLDEPQEKTYGGLVAAPVFSRIGGQALRQLGISPTLPKGIDPLPPVLEVRTPALAPLVVGEPSGEGPGRMPDLSGMSYRQVLQVMERTGLNIRLEGSGRVVEQIPRSGEKIRFDSEVRVRLAAPT</sequence>
<dbReference type="InterPro" id="IPR005311">
    <property type="entry name" value="PBP_dimer"/>
</dbReference>
<dbReference type="InterPro" id="IPR012338">
    <property type="entry name" value="Beta-lactam/transpept-like"/>
</dbReference>
<accession>A0ABY5ZPQ8</accession>
<dbReference type="SUPFAM" id="SSF56519">
    <property type="entry name" value="Penicillin binding protein dimerisation domain"/>
    <property type="match status" value="1"/>
</dbReference>
<dbReference type="Gene3D" id="3.40.710.10">
    <property type="entry name" value="DD-peptidase/beta-lactamase superfamily"/>
    <property type="match status" value="1"/>
</dbReference>
<keyword evidence="2" id="KW-0645">Protease</keyword>
<evidence type="ECO:0000256" key="1">
    <source>
        <dbReference type="ARBA" id="ARBA00004370"/>
    </source>
</evidence>
<gene>
    <name evidence="6" type="ORF">L9S41_00385</name>
</gene>
<dbReference type="Pfam" id="PF03793">
    <property type="entry name" value="PASTA"/>
    <property type="match status" value="1"/>
</dbReference>
<dbReference type="SUPFAM" id="SSF56601">
    <property type="entry name" value="beta-lactamase/transpeptidase-like"/>
    <property type="match status" value="1"/>
</dbReference>
<comment type="subcellular location">
    <subcellularLocation>
        <location evidence="1">Membrane</location>
    </subcellularLocation>
</comment>
<keyword evidence="2" id="KW-0121">Carboxypeptidase</keyword>